<dbReference type="EMBL" id="BKCG01000001">
    <property type="protein sequence ID" value="GER58385.1"/>
    <property type="molecule type" value="Genomic_DNA"/>
</dbReference>
<evidence type="ECO:0000313" key="2">
    <source>
        <dbReference type="Proteomes" id="UP000326509"/>
    </source>
</evidence>
<organism evidence="1 2">
    <name type="scientific">Patiriisocius marinus</name>
    <dbReference type="NCBI Taxonomy" id="1397112"/>
    <lineage>
        <taxon>Bacteria</taxon>
        <taxon>Pseudomonadati</taxon>
        <taxon>Bacteroidota</taxon>
        <taxon>Flavobacteriia</taxon>
        <taxon>Flavobacteriales</taxon>
        <taxon>Flavobacteriaceae</taxon>
        <taxon>Patiriisocius</taxon>
    </lineage>
</organism>
<proteinExistence type="predicted"/>
<comment type="caution">
    <text evidence="1">The sequence shown here is derived from an EMBL/GenBank/DDBJ whole genome shotgun (WGS) entry which is preliminary data.</text>
</comment>
<protein>
    <recommendedName>
        <fullName evidence="3">Outer membrane protein beta-barrel domain-containing protein</fullName>
    </recommendedName>
</protein>
<reference evidence="1 2" key="1">
    <citation type="submission" date="2019-08" db="EMBL/GenBank/DDBJ databases">
        <title>Draft genome sequence of Ulvibacter marinus type strain NBRC 109484.</title>
        <authorList>
            <person name="Kawano K."/>
            <person name="Ushijima N."/>
            <person name="Kihara M."/>
            <person name="Itoh H."/>
        </authorList>
    </citation>
    <scope>NUCLEOTIDE SEQUENCE [LARGE SCALE GENOMIC DNA]</scope>
    <source>
        <strain evidence="1 2">NBRC 109484</strain>
    </source>
</reference>
<keyword evidence="2" id="KW-1185">Reference proteome</keyword>
<evidence type="ECO:0008006" key="3">
    <source>
        <dbReference type="Google" id="ProtNLM"/>
    </source>
</evidence>
<accession>A0A5J4IMF2</accession>
<gene>
    <name evidence="1" type="ORF">ULMA_04930</name>
</gene>
<evidence type="ECO:0000313" key="1">
    <source>
        <dbReference type="EMBL" id="GER58385.1"/>
    </source>
</evidence>
<dbReference type="Proteomes" id="UP000326509">
    <property type="component" value="Unassembled WGS sequence"/>
</dbReference>
<sequence length="175" mass="19114">MLSIILLMPLVTLFAQEEEKDKSEFWNKVSIGGGLGLNVGNGIFSASVSPSAVYNFNEYFSAGPGLHYSYQSGRNFNTSLYGASLIGLANPLPQLQLSAEIEQLKYNINRDVQIQNTDGSISTVEATSDGWNTALFIGAGYRVGPASIGVRYNVLFQEDDDIYATAFAPFVRVYF</sequence>
<name>A0A5J4IMF2_9FLAO</name>
<dbReference type="AlphaFoldDB" id="A0A5J4IMF2"/>